<evidence type="ECO:0000256" key="6">
    <source>
        <dbReference type="ARBA" id="ARBA00022801"/>
    </source>
</evidence>
<dbReference type="FunFam" id="2.60.120.290:FF:000013">
    <property type="entry name" value="Membrane frizzled-related protein"/>
    <property type="match status" value="1"/>
</dbReference>
<comment type="caution">
    <text evidence="8">Lacks conserved residue(s) required for the propagation of feature annotation.</text>
</comment>
<reference evidence="10" key="1">
    <citation type="submission" date="2023-01" db="EMBL/GenBank/DDBJ databases">
        <title>Genome assembly of the deep-sea coral Lophelia pertusa.</title>
        <authorList>
            <person name="Herrera S."/>
            <person name="Cordes E."/>
        </authorList>
    </citation>
    <scope>NUCLEOTIDE SEQUENCE</scope>
    <source>
        <strain evidence="10">USNM1676648</strain>
        <tissue evidence="10">Polyp</tissue>
    </source>
</reference>
<evidence type="ECO:0000313" key="11">
    <source>
        <dbReference type="Proteomes" id="UP001163046"/>
    </source>
</evidence>
<evidence type="ECO:0000259" key="9">
    <source>
        <dbReference type="PROSITE" id="PS01180"/>
    </source>
</evidence>
<name>A0A9X0CZV6_9CNID</name>
<dbReference type="InterPro" id="IPR035914">
    <property type="entry name" value="Sperma_CUB_dom_sf"/>
</dbReference>
<dbReference type="GO" id="GO:0005509">
    <property type="term" value="F:calcium ion binding"/>
    <property type="evidence" value="ECO:0007669"/>
    <property type="project" value="InterPro"/>
</dbReference>
<protein>
    <recommendedName>
        <fullName evidence="9">CUB domain-containing protein</fullName>
    </recommendedName>
</protein>
<dbReference type="InterPro" id="IPR018097">
    <property type="entry name" value="EGF_Ca-bd_CS"/>
</dbReference>
<dbReference type="OrthoDB" id="5986976at2759"/>
<dbReference type="SMART" id="SM00181">
    <property type="entry name" value="EGF"/>
    <property type="match status" value="2"/>
</dbReference>
<dbReference type="PROSITE" id="PS01180">
    <property type="entry name" value="CUB"/>
    <property type="match status" value="1"/>
</dbReference>
<dbReference type="PROSITE" id="PS01187">
    <property type="entry name" value="EGF_CA"/>
    <property type="match status" value="1"/>
</dbReference>
<dbReference type="PANTHER" id="PTHR24255:SF27">
    <property type="entry name" value="HAPTOGLOBIN-RELATED PROTEIN"/>
    <property type="match status" value="1"/>
</dbReference>
<evidence type="ECO:0000256" key="5">
    <source>
        <dbReference type="ARBA" id="ARBA00022737"/>
    </source>
</evidence>
<dbReference type="SUPFAM" id="SSF57184">
    <property type="entry name" value="Growth factor receptor domain"/>
    <property type="match status" value="1"/>
</dbReference>
<dbReference type="GO" id="GO:0004252">
    <property type="term" value="F:serine-type endopeptidase activity"/>
    <property type="evidence" value="ECO:0007669"/>
    <property type="project" value="TreeGrafter"/>
</dbReference>
<keyword evidence="11" id="KW-1185">Reference proteome</keyword>
<evidence type="ECO:0000256" key="3">
    <source>
        <dbReference type="ARBA" id="ARBA00022536"/>
    </source>
</evidence>
<feature type="domain" description="CUB" evidence="9">
    <location>
        <begin position="46"/>
        <end position="161"/>
    </location>
</feature>
<dbReference type="SMART" id="SM00179">
    <property type="entry name" value="EGF_CA"/>
    <property type="match status" value="2"/>
</dbReference>
<sequence length="305" mass="33598">PECFNHSYLEDAERSMDFYNANYATTSTNIISPTSAQSLPAATPIPGNNFDHLNQPYGNFTSPNYPGCYPISTYWTWLIEAPIGQYIRLHFKSFHLEGKASCPWDYVEIFDGNSLSSTRMIKACGQMAPWELFSSGRFLFVRFYSDAIVRRPGFFATYQRVSYRHSVGHCQPKCQVQVQYSAMLSTQATATATASMVNGIHPTPSSGMHSSFYAASSVNVLPDPSQFELHLPSDCDQICINTIGSYTCSCISGYQLAPDGKSCSDIDECSSNNGGCSHHCFNIPGSFYCDCPEGITMGANNLTCV</sequence>
<keyword evidence="4" id="KW-0645">Protease</keyword>
<dbReference type="GO" id="GO:0072562">
    <property type="term" value="C:blood microparticle"/>
    <property type="evidence" value="ECO:0007669"/>
    <property type="project" value="TreeGrafter"/>
</dbReference>
<evidence type="ECO:0000256" key="7">
    <source>
        <dbReference type="ARBA" id="ARBA00023157"/>
    </source>
</evidence>
<dbReference type="AlphaFoldDB" id="A0A9X0CZV6"/>
<keyword evidence="7" id="KW-1015">Disulfide bond</keyword>
<keyword evidence="5" id="KW-0677">Repeat</keyword>
<dbReference type="InterPro" id="IPR026823">
    <property type="entry name" value="cEGF"/>
</dbReference>
<dbReference type="InterPro" id="IPR000742">
    <property type="entry name" value="EGF"/>
</dbReference>
<evidence type="ECO:0000313" key="10">
    <source>
        <dbReference type="EMBL" id="KAJ7381626.1"/>
    </source>
</evidence>
<dbReference type="GO" id="GO:0031638">
    <property type="term" value="P:zymogen activation"/>
    <property type="evidence" value="ECO:0007669"/>
    <property type="project" value="TreeGrafter"/>
</dbReference>
<dbReference type="SMART" id="SM00042">
    <property type="entry name" value="CUB"/>
    <property type="match status" value="1"/>
</dbReference>
<dbReference type="EMBL" id="MU826152">
    <property type="protein sequence ID" value="KAJ7381626.1"/>
    <property type="molecule type" value="Genomic_DNA"/>
</dbReference>
<feature type="non-terminal residue" evidence="10">
    <location>
        <position position="305"/>
    </location>
</feature>
<organism evidence="10 11">
    <name type="scientific">Desmophyllum pertusum</name>
    <dbReference type="NCBI Taxonomy" id="174260"/>
    <lineage>
        <taxon>Eukaryota</taxon>
        <taxon>Metazoa</taxon>
        <taxon>Cnidaria</taxon>
        <taxon>Anthozoa</taxon>
        <taxon>Hexacorallia</taxon>
        <taxon>Scleractinia</taxon>
        <taxon>Caryophylliina</taxon>
        <taxon>Caryophylliidae</taxon>
        <taxon>Desmophyllum</taxon>
    </lineage>
</organism>
<proteinExistence type="predicted"/>
<gene>
    <name evidence="10" type="ORF">OS493_040043</name>
</gene>
<dbReference type="SUPFAM" id="SSF49854">
    <property type="entry name" value="Spermadhesin, CUB domain"/>
    <property type="match status" value="1"/>
</dbReference>
<feature type="non-terminal residue" evidence="10">
    <location>
        <position position="1"/>
    </location>
</feature>
<dbReference type="Gene3D" id="2.10.25.10">
    <property type="entry name" value="Laminin"/>
    <property type="match status" value="2"/>
</dbReference>
<comment type="subcellular location">
    <subcellularLocation>
        <location evidence="1">Secreted</location>
    </subcellularLocation>
</comment>
<dbReference type="PANTHER" id="PTHR24255">
    <property type="entry name" value="COMPLEMENT COMPONENT 1, S SUBCOMPONENT-RELATED"/>
    <property type="match status" value="1"/>
</dbReference>
<evidence type="ECO:0000256" key="4">
    <source>
        <dbReference type="ARBA" id="ARBA00022670"/>
    </source>
</evidence>
<accession>A0A9X0CZV6</accession>
<dbReference type="Pfam" id="PF12662">
    <property type="entry name" value="cEGF"/>
    <property type="match status" value="1"/>
</dbReference>
<comment type="caution">
    <text evidence="10">The sequence shown here is derived from an EMBL/GenBank/DDBJ whole genome shotgun (WGS) entry which is preliminary data.</text>
</comment>
<keyword evidence="6" id="KW-0378">Hydrolase</keyword>
<dbReference type="InterPro" id="IPR000859">
    <property type="entry name" value="CUB_dom"/>
</dbReference>
<dbReference type="Proteomes" id="UP001163046">
    <property type="component" value="Unassembled WGS sequence"/>
</dbReference>
<dbReference type="Pfam" id="PF14670">
    <property type="entry name" value="FXa_inhibition"/>
    <property type="match status" value="1"/>
</dbReference>
<dbReference type="CDD" id="cd00041">
    <property type="entry name" value="CUB"/>
    <property type="match status" value="1"/>
</dbReference>
<dbReference type="InterPro" id="IPR009030">
    <property type="entry name" value="Growth_fac_rcpt_cys_sf"/>
</dbReference>
<dbReference type="InterPro" id="IPR001881">
    <property type="entry name" value="EGF-like_Ca-bd_dom"/>
</dbReference>
<dbReference type="CDD" id="cd00054">
    <property type="entry name" value="EGF_CA"/>
    <property type="match status" value="1"/>
</dbReference>
<dbReference type="FunFam" id="2.10.25.10:FF:000240">
    <property type="entry name" value="Vitamin K-dependent protein S"/>
    <property type="match status" value="1"/>
</dbReference>
<keyword evidence="2" id="KW-0964">Secreted</keyword>
<keyword evidence="3" id="KW-0245">EGF-like domain</keyword>
<dbReference type="Pfam" id="PF00431">
    <property type="entry name" value="CUB"/>
    <property type="match status" value="1"/>
</dbReference>
<dbReference type="Gene3D" id="2.60.120.290">
    <property type="entry name" value="Spermadhesin, CUB domain"/>
    <property type="match status" value="1"/>
</dbReference>
<evidence type="ECO:0000256" key="8">
    <source>
        <dbReference type="PROSITE-ProRule" id="PRU00059"/>
    </source>
</evidence>
<evidence type="ECO:0000256" key="2">
    <source>
        <dbReference type="ARBA" id="ARBA00022525"/>
    </source>
</evidence>
<evidence type="ECO:0000256" key="1">
    <source>
        <dbReference type="ARBA" id="ARBA00004613"/>
    </source>
</evidence>